<dbReference type="GO" id="GO:0019251">
    <property type="term" value="P:anaerobic cobalamin biosynthetic process"/>
    <property type="evidence" value="ECO:0007669"/>
    <property type="project" value="UniProtKB-UniRule"/>
</dbReference>
<evidence type="ECO:0000256" key="4">
    <source>
        <dbReference type="ARBA" id="ARBA00022691"/>
    </source>
</evidence>
<evidence type="ECO:0000313" key="6">
    <source>
        <dbReference type="EMBL" id="KIX12149.1"/>
    </source>
</evidence>
<dbReference type="PIRSF" id="PIRSF026782">
    <property type="entry name" value="CbiD"/>
    <property type="match status" value="1"/>
</dbReference>
<keyword evidence="3 5" id="KW-0808">Transferase</keyword>
<keyword evidence="2 5" id="KW-0489">Methyltransferase</keyword>
<dbReference type="SUPFAM" id="SSF111342">
    <property type="entry name" value="CbiD-like"/>
    <property type="match status" value="1"/>
</dbReference>
<dbReference type="NCBIfam" id="NF000849">
    <property type="entry name" value="PRK00075.1-1"/>
    <property type="match status" value="1"/>
</dbReference>
<comment type="pathway">
    <text evidence="5">Cofactor biosynthesis; adenosylcobalamin biosynthesis; cob(II)yrinate a,c-diamide from sirohydrochlorin (anaerobic route): step 6/10.</text>
</comment>
<dbReference type="GO" id="GO:0043780">
    <property type="term" value="F:cobalt-precorrin-5B C1-methyltransferase activity"/>
    <property type="evidence" value="ECO:0007669"/>
    <property type="project" value="RHEA"/>
</dbReference>
<dbReference type="HAMAP" id="MF_00787">
    <property type="entry name" value="CbiD"/>
    <property type="match status" value="1"/>
</dbReference>
<name>A0A0D2J1Q6_9BACT</name>
<gene>
    <name evidence="5" type="primary">cbiD</name>
    <name evidence="6" type="ORF">X474_20395</name>
</gene>
<comment type="function">
    <text evidence="5">Catalyzes the methylation of C-1 in cobalt-precorrin-5B to form cobalt-precorrin-6A.</text>
</comment>
<dbReference type="NCBIfam" id="TIGR00312">
    <property type="entry name" value="cbiD"/>
    <property type="match status" value="1"/>
</dbReference>
<comment type="caution">
    <text evidence="6">The sequence shown here is derived from an EMBL/GenBank/DDBJ whole genome shotgun (WGS) entry which is preliminary data.</text>
</comment>
<dbReference type="STRING" id="1429043.X474_20395"/>
<proteinExistence type="inferred from homology"/>
<keyword evidence="7" id="KW-1185">Reference proteome</keyword>
<dbReference type="InterPro" id="IPR036074">
    <property type="entry name" value="CbiD_sf"/>
</dbReference>
<sequence length="371" mass="39196">MARKGLKTGFSTGAAAAAGAKAALLSLIQGKPPEKVRLDLPEGNQLWVTVKGVLVLDSQKALATVVKQAGDDPDVTNHAEILTQVEIRPGAEPGAQVEITGGPGVGRVTLPGLALPVGEPAINPGPRAIIAKAVTQAWSEGPDRNLPVKIKVLISVPKGGDLARYTLNPRLGIKGGISILGTTGLVRPFSHEAYTATIESACQVARAQGVDEVVLTTGGKSEKLAMNLKPDLPALAFVQIADFFGFALKTAAASGFSRVGMVCFFGKAVKQAQGLEYTHAHKAPMDLAWLSRRFAEKGVSQDLVNQVSRANTARHGLDILRAEKRLDLVELVGEMALIQARGFLGSGPDLWYRIIDFDQSLLYEGKDISSS</sequence>
<comment type="catalytic activity">
    <reaction evidence="5">
        <text>Co-precorrin-5B + S-adenosyl-L-methionine = Co-precorrin-6A + S-adenosyl-L-homocysteine</text>
        <dbReference type="Rhea" id="RHEA:26285"/>
        <dbReference type="ChEBI" id="CHEBI:57856"/>
        <dbReference type="ChEBI" id="CHEBI:59789"/>
        <dbReference type="ChEBI" id="CHEBI:60063"/>
        <dbReference type="ChEBI" id="CHEBI:60064"/>
        <dbReference type="EC" id="2.1.1.195"/>
    </reaction>
</comment>
<dbReference type="Pfam" id="PF01888">
    <property type="entry name" value="CbiD"/>
    <property type="match status" value="1"/>
</dbReference>
<keyword evidence="1 5" id="KW-0169">Cobalamin biosynthesis</keyword>
<accession>A0A0D2J1Q6</accession>
<evidence type="ECO:0000256" key="3">
    <source>
        <dbReference type="ARBA" id="ARBA00022679"/>
    </source>
</evidence>
<evidence type="ECO:0000313" key="7">
    <source>
        <dbReference type="Proteomes" id="UP000032233"/>
    </source>
</evidence>
<dbReference type="EC" id="2.1.1.195" evidence="5"/>
<keyword evidence="4 5" id="KW-0949">S-adenosyl-L-methionine</keyword>
<dbReference type="OrthoDB" id="6439987at2"/>
<organism evidence="6 7">
    <name type="scientific">Dethiosulfatarculus sandiegensis</name>
    <dbReference type="NCBI Taxonomy" id="1429043"/>
    <lineage>
        <taxon>Bacteria</taxon>
        <taxon>Pseudomonadati</taxon>
        <taxon>Thermodesulfobacteriota</taxon>
        <taxon>Desulfarculia</taxon>
        <taxon>Desulfarculales</taxon>
        <taxon>Desulfarculaceae</taxon>
        <taxon>Dethiosulfatarculus</taxon>
    </lineage>
</organism>
<dbReference type="UniPathway" id="UPA00148">
    <property type="reaction ID" value="UER00227"/>
</dbReference>
<dbReference type="EMBL" id="AZAC01000034">
    <property type="protein sequence ID" value="KIX12149.1"/>
    <property type="molecule type" value="Genomic_DNA"/>
</dbReference>
<dbReference type="Proteomes" id="UP000032233">
    <property type="component" value="Unassembled WGS sequence"/>
</dbReference>
<protein>
    <recommendedName>
        <fullName evidence="5">Cobalt-precorrin-5B C(1)-methyltransferase</fullName>
        <ecNumber evidence="5">2.1.1.195</ecNumber>
    </recommendedName>
    <alternativeName>
        <fullName evidence="5">Cobalt-precorrin-6A synthase</fullName>
    </alternativeName>
</protein>
<comment type="similarity">
    <text evidence="5">Belongs to the CbiD family.</text>
</comment>
<dbReference type="AlphaFoldDB" id="A0A0D2J1Q6"/>
<dbReference type="RefSeq" id="WP_044350936.1">
    <property type="nucleotide sequence ID" value="NZ_AZAC01000034.1"/>
</dbReference>
<dbReference type="PANTHER" id="PTHR35863:SF1">
    <property type="entry name" value="COBALT-PRECORRIN-5B C(1)-METHYLTRANSFERASE"/>
    <property type="match status" value="1"/>
</dbReference>
<dbReference type="InParanoid" id="A0A0D2J1Q6"/>
<dbReference type="GO" id="GO:0032259">
    <property type="term" value="P:methylation"/>
    <property type="evidence" value="ECO:0007669"/>
    <property type="project" value="UniProtKB-KW"/>
</dbReference>
<evidence type="ECO:0000256" key="5">
    <source>
        <dbReference type="HAMAP-Rule" id="MF_00787"/>
    </source>
</evidence>
<dbReference type="PATRIC" id="fig|1429043.3.peg.4323"/>
<reference evidence="6 7" key="1">
    <citation type="submission" date="2013-11" db="EMBL/GenBank/DDBJ databases">
        <title>Metagenomic analysis of a methanogenic consortium involved in long chain n-alkane degradation.</title>
        <authorList>
            <person name="Davidova I.A."/>
            <person name="Callaghan A.V."/>
            <person name="Wawrik B."/>
            <person name="Pruitt S."/>
            <person name="Marks C."/>
            <person name="Duncan K.E."/>
            <person name="Suflita J.M."/>
        </authorList>
    </citation>
    <scope>NUCLEOTIDE SEQUENCE [LARGE SCALE GENOMIC DNA]</scope>
    <source>
        <strain evidence="6 7">SPR</strain>
    </source>
</reference>
<dbReference type="InterPro" id="IPR002748">
    <property type="entry name" value="CbiD"/>
</dbReference>
<dbReference type="PANTHER" id="PTHR35863">
    <property type="entry name" value="COBALT-PRECORRIN-5B C(1)-METHYLTRANSFERASE"/>
    <property type="match status" value="1"/>
</dbReference>
<evidence type="ECO:0000256" key="1">
    <source>
        <dbReference type="ARBA" id="ARBA00022573"/>
    </source>
</evidence>
<dbReference type="Gene3D" id="3.30.2110.10">
    <property type="entry name" value="CbiD-like"/>
    <property type="match status" value="1"/>
</dbReference>
<evidence type="ECO:0000256" key="2">
    <source>
        <dbReference type="ARBA" id="ARBA00022603"/>
    </source>
</evidence>